<evidence type="ECO:0000259" key="3">
    <source>
        <dbReference type="PROSITE" id="PS51464"/>
    </source>
</evidence>
<keyword evidence="1" id="KW-0324">Glycolysis</keyword>
<dbReference type="Proteomes" id="UP001162811">
    <property type="component" value="Unassembled WGS sequence"/>
</dbReference>
<dbReference type="Pfam" id="PF01418">
    <property type="entry name" value="HTH_6"/>
    <property type="match status" value="1"/>
</dbReference>
<dbReference type="InterPro" id="IPR009057">
    <property type="entry name" value="Homeodomain-like_sf"/>
</dbReference>
<dbReference type="PROSITE" id="PS51464">
    <property type="entry name" value="SIS"/>
    <property type="match status" value="1"/>
</dbReference>
<evidence type="ECO:0000259" key="2">
    <source>
        <dbReference type="PROSITE" id="PS51071"/>
    </source>
</evidence>
<evidence type="ECO:0000313" key="5">
    <source>
        <dbReference type="Proteomes" id="UP001162811"/>
    </source>
</evidence>
<dbReference type="SUPFAM" id="SSF46689">
    <property type="entry name" value="Homeodomain-like"/>
    <property type="match status" value="1"/>
</dbReference>
<dbReference type="InterPro" id="IPR036388">
    <property type="entry name" value="WH-like_DNA-bd_sf"/>
</dbReference>
<keyword evidence="5" id="KW-1185">Reference proteome</keyword>
<evidence type="ECO:0000313" key="4">
    <source>
        <dbReference type="EMBL" id="MCO5397927.1"/>
    </source>
</evidence>
<dbReference type="Gene3D" id="1.10.10.10">
    <property type="entry name" value="Winged helix-like DNA-binding domain superfamily/Winged helix DNA-binding domain"/>
    <property type="match status" value="1"/>
</dbReference>
<evidence type="ECO:0000256" key="1">
    <source>
        <dbReference type="ARBA" id="ARBA00023152"/>
    </source>
</evidence>
<dbReference type="SUPFAM" id="SSF53697">
    <property type="entry name" value="SIS domain"/>
    <property type="match status" value="1"/>
</dbReference>
<dbReference type="PANTHER" id="PTHR30514:SF18">
    <property type="entry name" value="RPIR-FAMILY TRANSCRIPTIONAL REGULATOR"/>
    <property type="match status" value="1"/>
</dbReference>
<reference evidence="4" key="2">
    <citation type="journal article" date="2023" name="Front. Microbiol.">
        <title>Ralstonia chuxiongensis sp. nov., Ralstonia mojiangensis sp. nov., and Ralstonia soli sp. nov., isolated from tobacco fields, are three novel species in the family Burkholderiaceae.</title>
        <authorList>
            <person name="Lu C.H."/>
            <person name="Zhang Y.Y."/>
            <person name="Jiang N."/>
            <person name="Chen W."/>
            <person name="Shao X."/>
            <person name="Zhao Z.M."/>
            <person name="Lu W.L."/>
            <person name="Hu X."/>
            <person name="Xi Y.X."/>
            <person name="Zou S.Y."/>
            <person name="Wei Q.J."/>
            <person name="Lin Z.L."/>
            <person name="Gong L."/>
            <person name="Gai X.T."/>
            <person name="Zhang L.Q."/>
            <person name="Li J.Y."/>
            <person name="Jin Y."/>
            <person name="Xia Z.Y."/>
        </authorList>
    </citation>
    <scope>NUCLEOTIDE SEQUENCE</scope>
    <source>
        <strain evidence="4">21MJYT02-11</strain>
    </source>
</reference>
<feature type="domain" description="SIS" evidence="3">
    <location>
        <begin position="124"/>
        <end position="260"/>
    </location>
</feature>
<protein>
    <submittedName>
        <fullName evidence="4">MurR/RpiR family transcriptional regulator</fullName>
    </submittedName>
</protein>
<dbReference type="InterPro" id="IPR046348">
    <property type="entry name" value="SIS_dom_sf"/>
</dbReference>
<dbReference type="Gene3D" id="3.40.50.10490">
    <property type="entry name" value="Glucose-6-phosphate isomerase like protein, domain 1"/>
    <property type="match status" value="1"/>
</dbReference>
<proteinExistence type="predicted"/>
<dbReference type="PANTHER" id="PTHR30514">
    <property type="entry name" value="GLUCOKINASE"/>
    <property type="match status" value="1"/>
</dbReference>
<dbReference type="EMBL" id="JAMXHT010000002">
    <property type="protein sequence ID" value="MCO5397927.1"/>
    <property type="molecule type" value="Genomic_DNA"/>
</dbReference>
<organism evidence="4 5">
    <name type="scientific">Ralstonia soli</name>
    <dbReference type="NCBI Taxonomy" id="2953896"/>
    <lineage>
        <taxon>Bacteria</taxon>
        <taxon>Pseudomonadati</taxon>
        <taxon>Pseudomonadota</taxon>
        <taxon>Betaproteobacteria</taxon>
        <taxon>Burkholderiales</taxon>
        <taxon>Burkholderiaceae</taxon>
        <taxon>Ralstonia</taxon>
    </lineage>
</organism>
<feature type="domain" description="HTH rpiR-type" evidence="2">
    <location>
        <begin position="6"/>
        <end position="82"/>
    </location>
</feature>
<comment type="caution">
    <text evidence="4">The sequence shown here is derived from an EMBL/GenBank/DDBJ whole genome shotgun (WGS) entry which is preliminary data.</text>
</comment>
<accession>A0ABT1AHM9</accession>
<gene>
    <name evidence="4" type="ORF">NG900_06880</name>
</gene>
<dbReference type="InterPro" id="IPR001347">
    <property type="entry name" value="SIS_dom"/>
</dbReference>
<reference evidence="4" key="1">
    <citation type="submission" date="2022-06" db="EMBL/GenBank/DDBJ databases">
        <authorList>
            <person name="Lu C.-H."/>
        </authorList>
    </citation>
    <scope>NUCLEOTIDE SEQUENCE</scope>
    <source>
        <strain evidence="4">21MJYT02-11</strain>
    </source>
</reference>
<dbReference type="Pfam" id="PF01380">
    <property type="entry name" value="SIS"/>
    <property type="match status" value="1"/>
</dbReference>
<dbReference type="InterPro" id="IPR000281">
    <property type="entry name" value="HTH_RpiR"/>
</dbReference>
<dbReference type="PROSITE" id="PS51071">
    <property type="entry name" value="HTH_RPIR"/>
    <property type="match status" value="1"/>
</dbReference>
<dbReference type="RefSeq" id="WP_252678341.1">
    <property type="nucleotide sequence ID" value="NZ_JAMXHT010000002.1"/>
</dbReference>
<dbReference type="InterPro" id="IPR047640">
    <property type="entry name" value="RpiR-like"/>
</dbReference>
<sequence length="279" mass="29992">MPISSESFVHRVRGQLESLPATERQLADFLLEFPGELASYTGNELANLAGVSPATVSRFIRRLGYANYEAARRHVREERASGSPLFQAAGNERVVDPVAAHFQQAQANLAATFGRLNGSELAEIAKAIAGADHVLIFGSRSSHGFAVYLRWQLIQVVPNVTAIPGAGETLGEHIASLGRNDCVIVFGTRRQTPQMRAVIQGATRAHARLLFISDRSSPDCADATWSLQCDCRGPGKLDDHASVLALCNVIATQVIEACGSAGRKRLAAIELAHEALDEL</sequence>
<name>A0ABT1AHM9_9RALS</name>